<dbReference type="Gene3D" id="1.10.1670.40">
    <property type="match status" value="1"/>
</dbReference>
<dbReference type="PANTHER" id="PTHR43003:SF5">
    <property type="entry name" value="DNA-3-METHYLADENINE GLYCOSYLASE"/>
    <property type="match status" value="1"/>
</dbReference>
<keyword evidence="3" id="KW-0227">DNA damage</keyword>
<keyword evidence="7" id="KW-1185">Reference proteome</keyword>
<protein>
    <recommendedName>
        <fullName evidence="2">DNA-3-methyladenine glycosylase II</fullName>
        <ecNumber evidence="2">3.2.2.21</ecNumber>
    </recommendedName>
</protein>
<evidence type="ECO:0000256" key="2">
    <source>
        <dbReference type="ARBA" id="ARBA00012000"/>
    </source>
</evidence>
<dbReference type="SMART" id="SM00478">
    <property type="entry name" value="ENDO3c"/>
    <property type="match status" value="1"/>
</dbReference>
<dbReference type="KEGG" id="palw:PSAL_011230"/>
<organism evidence="6 7">
    <name type="scientific">Pseudooceanicola algae</name>
    <dbReference type="NCBI Taxonomy" id="1537215"/>
    <lineage>
        <taxon>Bacteria</taxon>
        <taxon>Pseudomonadati</taxon>
        <taxon>Pseudomonadota</taxon>
        <taxon>Alphaproteobacteria</taxon>
        <taxon>Rhodobacterales</taxon>
        <taxon>Paracoccaceae</taxon>
        <taxon>Pseudooceanicola</taxon>
    </lineage>
</organism>
<dbReference type="GO" id="GO:0006307">
    <property type="term" value="P:DNA alkylation repair"/>
    <property type="evidence" value="ECO:0007669"/>
    <property type="project" value="TreeGrafter"/>
</dbReference>
<dbReference type="AlphaFoldDB" id="A0A418SCH6"/>
<dbReference type="GO" id="GO:0032993">
    <property type="term" value="C:protein-DNA complex"/>
    <property type="evidence" value="ECO:0007669"/>
    <property type="project" value="TreeGrafter"/>
</dbReference>
<dbReference type="EC" id="3.2.2.21" evidence="2"/>
<evidence type="ECO:0000259" key="5">
    <source>
        <dbReference type="SMART" id="SM00478"/>
    </source>
</evidence>
<evidence type="ECO:0000256" key="3">
    <source>
        <dbReference type="ARBA" id="ARBA00022763"/>
    </source>
</evidence>
<dbReference type="Proteomes" id="UP000283786">
    <property type="component" value="Chromosome"/>
</dbReference>
<dbReference type="GO" id="GO:0008725">
    <property type="term" value="F:DNA-3-methyladenine glycosylase activity"/>
    <property type="evidence" value="ECO:0007669"/>
    <property type="project" value="TreeGrafter"/>
</dbReference>
<dbReference type="GO" id="GO:0032131">
    <property type="term" value="F:alkylated DNA binding"/>
    <property type="evidence" value="ECO:0007669"/>
    <property type="project" value="TreeGrafter"/>
</dbReference>
<dbReference type="GO" id="GO:0005737">
    <property type="term" value="C:cytoplasm"/>
    <property type="evidence" value="ECO:0007669"/>
    <property type="project" value="TreeGrafter"/>
</dbReference>
<comment type="catalytic activity">
    <reaction evidence="1">
        <text>Hydrolysis of alkylated DNA, releasing 3-methyladenine, 3-methylguanine, 7-methylguanine and 7-methyladenine.</text>
        <dbReference type="EC" id="3.2.2.21"/>
    </reaction>
</comment>
<dbReference type="SUPFAM" id="SSF48150">
    <property type="entry name" value="DNA-glycosylase"/>
    <property type="match status" value="1"/>
</dbReference>
<evidence type="ECO:0000313" key="7">
    <source>
        <dbReference type="Proteomes" id="UP000283786"/>
    </source>
</evidence>
<dbReference type="OrthoDB" id="9785929at2"/>
<dbReference type="RefSeq" id="WP_119840601.1">
    <property type="nucleotide sequence ID" value="NZ_CP060436.1"/>
</dbReference>
<evidence type="ECO:0000256" key="4">
    <source>
        <dbReference type="ARBA" id="ARBA00023204"/>
    </source>
</evidence>
<dbReference type="GO" id="GO:0006285">
    <property type="term" value="P:base-excision repair, AP site formation"/>
    <property type="evidence" value="ECO:0007669"/>
    <property type="project" value="TreeGrafter"/>
</dbReference>
<accession>A0A418SCH6</accession>
<dbReference type="CDD" id="cd00056">
    <property type="entry name" value="ENDO3c"/>
    <property type="match status" value="1"/>
</dbReference>
<keyword evidence="4" id="KW-0234">DNA repair</keyword>
<dbReference type="InterPro" id="IPR011257">
    <property type="entry name" value="DNA_glycosylase"/>
</dbReference>
<dbReference type="Pfam" id="PF00730">
    <property type="entry name" value="HhH-GPD"/>
    <property type="match status" value="1"/>
</dbReference>
<dbReference type="Gene3D" id="1.10.340.30">
    <property type="entry name" value="Hypothetical protein, domain 2"/>
    <property type="match status" value="1"/>
</dbReference>
<gene>
    <name evidence="6" type="ORF">PSAL_011230</name>
</gene>
<dbReference type="InterPro" id="IPR051912">
    <property type="entry name" value="Alkylbase_DNA_Glycosylase/TA"/>
</dbReference>
<feature type="domain" description="HhH-GPD" evidence="5">
    <location>
        <begin position="57"/>
        <end position="206"/>
    </location>
</feature>
<evidence type="ECO:0000313" key="6">
    <source>
        <dbReference type="EMBL" id="QPM89894.1"/>
    </source>
</evidence>
<dbReference type="InterPro" id="IPR003265">
    <property type="entry name" value="HhH-GPD_domain"/>
</dbReference>
<dbReference type="PANTHER" id="PTHR43003">
    <property type="entry name" value="DNA-3-METHYLADENINE GLYCOSYLASE"/>
    <property type="match status" value="1"/>
</dbReference>
<reference evidence="6 7" key="1">
    <citation type="submission" date="2020-08" db="EMBL/GenBank/DDBJ databases">
        <title>Genome sequence of Rhodobacteraceae bacterium Lw-13e.</title>
        <authorList>
            <person name="Poehlein A."/>
            <person name="Wolter L."/>
            <person name="Daniel R."/>
            <person name="Brinkhoff T."/>
        </authorList>
    </citation>
    <scope>NUCLEOTIDE SEQUENCE [LARGE SCALE GENOMIC DNA]</scope>
    <source>
        <strain evidence="6 7">Lw-13e</strain>
    </source>
</reference>
<proteinExistence type="predicted"/>
<dbReference type="EMBL" id="CP060436">
    <property type="protein sequence ID" value="QPM89894.1"/>
    <property type="molecule type" value="Genomic_DNA"/>
</dbReference>
<evidence type="ECO:0000256" key="1">
    <source>
        <dbReference type="ARBA" id="ARBA00000086"/>
    </source>
</evidence>
<dbReference type="GO" id="GO:0043916">
    <property type="term" value="F:DNA-7-methylguanine glycosylase activity"/>
    <property type="evidence" value="ECO:0007669"/>
    <property type="project" value="TreeGrafter"/>
</dbReference>
<sequence>MASDPIGRILTDEAVLAEGMTWLAARDAGMARIAATLPPPPLRRRAEGFATLLQAITGQQVSTASAAAIWGRVEQAGLTTPQAVMTAGEEGLRAIGFSRPKIRYALALAEAEMDFPALAALPDDSVLARLTALPGIGRWTAEIYATTALGRADILPAGDLALQEATRLLYGLQDRPAEAALRARGTAWSPWRGVAARMLWAWYGAEKRREAML</sequence>
<name>A0A418SCH6_9RHOB</name>